<evidence type="ECO:0000256" key="1">
    <source>
        <dbReference type="ARBA" id="ARBA00006198"/>
    </source>
</evidence>
<dbReference type="OrthoDB" id="311172at2759"/>
<feature type="domain" description="ATPase BadF/BadG/BcrA/BcrD type" evidence="5">
    <location>
        <begin position="7"/>
        <end position="283"/>
    </location>
</feature>
<accession>A0A0C3DTI0</accession>
<dbReference type="CDD" id="cd24007">
    <property type="entry name" value="ASKHA_NBD_eukNAGK-like"/>
    <property type="match status" value="1"/>
</dbReference>
<dbReference type="STRING" id="1036808.A0A0C3DTI0"/>
<dbReference type="GO" id="GO:0045127">
    <property type="term" value="F:N-acetylglucosamine kinase activity"/>
    <property type="evidence" value="ECO:0007669"/>
    <property type="project" value="UniProtKB-EC"/>
</dbReference>
<keyword evidence="7" id="KW-1185">Reference proteome</keyword>
<dbReference type="Pfam" id="PF01869">
    <property type="entry name" value="BcrAD_BadFG"/>
    <property type="match status" value="1"/>
</dbReference>
<dbReference type="InterPro" id="IPR052519">
    <property type="entry name" value="Euk-type_GlcNAc_Kinase"/>
</dbReference>
<dbReference type="InterPro" id="IPR043129">
    <property type="entry name" value="ATPase_NBD"/>
</dbReference>
<evidence type="ECO:0000313" key="7">
    <source>
        <dbReference type="Proteomes" id="UP000053989"/>
    </source>
</evidence>
<dbReference type="PANTHER" id="PTHR43190">
    <property type="entry name" value="N-ACETYL-D-GLUCOSAMINE KINASE"/>
    <property type="match status" value="1"/>
</dbReference>
<evidence type="ECO:0000256" key="3">
    <source>
        <dbReference type="ARBA" id="ARBA00014974"/>
    </source>
</evidence>
<dbReference type="EMBL" id="KN822031">
    <property type="protein sequence ID" value="KIM63930.1"/>
    <property type="molecule type" value="Genomic_DNA"/>
</dbReference>
<dbReference type="HOGENOM" id="CLU_016274_7_0_1"/>
<dbReference type="Proteomes" id="UP000053989">
    <property type="component" value="Unassembled WGS sequence"/>
</dbReference>
<reference evidence="7" key="2">
    <citation type="submission" date="2015-01" db="EMBL/GenBank/DDBJ databases">
        <title>Evolutionary Origins and Diversification of the Mycorrhizal Mutualists.</title>
        <authorList>
            <consortium name="DOE Joint Genome Institute"/>
            <consortium name="Mycorrhizal Genomics Consortium"/>
            <person name="Kohler A."/>
            <person name="Kuo A."/>
            <person name="Nagy L.G."/>
            <person name="Floudas D."/>
            <person name="Copeland A."/>
            <person name="Barry K.W."/>
            <person name="Cichocki N."/>
            <person name="Veneault-Fourrey C."/>
            <person name="LaButti K."/>
            <person name="Lindquist E.A."/>
            <person name="Lipzen A."/>
            <person name="Lundell T."/>
            <person name="Morin E."/>
            <person name="Murat C."/>
            <person name="Riley R."/>
            <person name="Ohm R."/>
            <person name="Sun H."/>
            <person name="Tunlid A."/>
            <person name="Henrissat B."/>
            <person name="Grigoriev I.V."/>
            <person name="Hibbett D.S."/>
            <person name="Martin F."/>
        </authorList>
    </citation>
    <scope>NUCLEOTIDE SEQUENCE [LARGE SCALE GENOMIC DNA]</scope>
    <source>
        <strain evidence="7">Foug A</strain>
    </source>
</reference>
<evidence type="ECO:0000256" key="4">
    <source>
        <dbReference type="ARBA" id="ARBA00031123"/>
    </source>
</evidence>
<dbReference type="InterPro" id="IPR002731">
    <property type="entry name" value="ATPase_BadF"/>
</dbReference>
<reference evidence="6 7" key="1">
    <citation type="submission" date="2014-04" db="EMBL/GenBank/DDBJ databases">
        <authorList>
            <consortium name="DOE Joint Genome Institute"/>
            <person name="Kuo A."/>
            <person name="Kohler A."/>
            <person name="Nagy L.G."/>
            <person name="Floudas D."/>
            <person name="Copeland A."/>
            <person name="Barry K.W."/>
            <person name="Cichocki N."/>
            <person name="Veneault-Fourrey C."/>
            <person name="LaButti K."/>
            <person name="Lindquist E.A."/>
            <person name="Lipzen A."/>
            <person name="Lundell T."/>
            <person name="Morin E."/>
            <person name="Murat C."/>
            <person name="Sun H."/>
            <person name="Tunlid A."/>
            <person name="Henrissat B."/>
            <person name="Grigoriev I.V."/>
            <person name="Hibbett D.S."/>
            <person name="Martin F."/>
            <person name="Nordberg H.P."/>
            <person name="Cantor M.N."/>
            <person name="Hua S.X."/>
        </authorList>
    </citation>
    <scope>NUCLEOTIDE SEQUENCE [LARGE SCALE GENOMIC DNA]</scope>
    <source>
        <strain evidence="6 7">Foug A</strain>
    </source>
</reference>
<dbReference type="Gene3D" id="3.30.420.40">
    <property type="match status" value="2"/>
</dbReference>
<dbReference type="EC" id="2.7.1.59" evidence="2"/>
<proteinExistence type="inferred from homology"/>
<dbReference type="PANTHER" id="PTHR43190:SF3">
    <property type="entry name" value="N-ACETYL-D-GLUCOSAMINE KINASE"/>
    <property type="match status" value="1"/>
</dbReference>
<organism evidence="6 7">
    <name type="scientific">Scleroderma citrinum Foug A</name>
    <dbReference type="NCBI Taxonomy" id="1036808"/>
    <lineage>
        <taxon>Eukaryota</taxon>
        <taxon>Fungi</taxon>
        <taxon>Dikarya</taxon>
        <taxon>Basidiomycota</taxon>
        <taxon>Agaricomycotina</taxon>
        <taxon>Agaricomycetes</taxon>
        <taxon>Agaricomycetidae</taxon>
        <taxon>Boletales</taxon>
        <taxon>Sclerodermatineae</taxon>
        <taxon>Sclerodermataceae</taxon>
        <taxon>Scleroderma</taxon>
    </lineage>
</organism>
<evidence type="ECO:0000259" key="5">
    <source>
        <dbReference type="Pfam" id="PF01869"/>
    </source>
</evidence>
<dbReference type="AlphaFoldDB" id="A0A0C3DTI0"/>
<name>A0A0C3DTI0_9AGAM</name>
<sequence length="358" mass="37269">MSLFLCVDCGGSKTSAVICDADGRIVGRALSGPSNFANIPVAVFTDTVRSVVSDALKSCVSPPSPPSTELIAAAWFGIAGVDSPATVRTASVALSKLLSIPIGPRLTVGNDTSLLAAPLRRYPGASHAVTAIAGTGSCVVSFTQAPSGTFSELARIGGWGWILGDEGAGYHVGREAIRQMMMDVARNSLGMTPPPTSSLKTKLLSYFGITGEENAAEVLSIVHTPESAMESAGAAEHLLVPRQKRLSQLSPLVFDAAFRDGDEFALRILRSAAGALADQIAMLCIGPDENRTVKPKGVLANDALLCFGGSLVGVESYRTLVLDELKKRGHVFRYVEFVEDAAAAGATCIATSMAVTLN</sequence>
<dbReference type="InParanoid" id="A0A0C3DTI0"/>
<comment type="similarity">
    <text evidence="1">Belongs to the eukaryotic-type N-acetylglucosamine kinase family.</text>
</comment>
<protein>
    <recommendedName>
        <fullName evidence="3">N-acetyl-D-glucosamine kinase</fullName>
        <ecNumber evidence="2">2.7.1.59</ecNumber>
    </recommendedName>
    <alternativeName>
        <fullName evidence="4">GlcNAc kinase</fullName>
    </alternativeName>
</protein>
<gene>
    <name evidence="6" type="ORF">SCLCIDRAFT_1213729</name>
</gene>
<dbReference type="SUPFAM" id="SSF53067">
    <property type="entry name" value="Actin-like ATPase domain"/>
    <property type="match status" value="2"/>
</dbReference>
<evidence type="ECO:0000256" key="2">
    <source>
        <dbReference type="ARBA" id="ARBA00012122"/>
    </source>
</evidence>
<evidence type="ECO:0000313" key="6">
    <source>
        <dbReference type="EMBL" id="KIM63930.1"/>
    </source>
</evidence>